<proteinExistence type="inferred from homology"/>
<evidence type="ECO:0000256" key="6">
    <source>
        <dbReference type="ARBA" id="ARBA00022771"/>
    </source>
</evidence>
<dbReference type="SUPFAM" id="SSF54695">
    <property type="entry name" value="POZ domain"/>
    <property type="match status" value="1"/>
</dbReference>
<comment type="similarity">
    <text evidence="13">Belongs to the plant 'ANKYRIN-BTB/POZ' family. 'NPR1-like' subfamily.</text>
</comment>
<keyword evidence="6 15" id="KW-0863">Zinc-finger</keyword>
<dbReference type="Pfam" id="PF11900">
    <property type="entry name" value="DUF3420"/>
    <property type="match status" value="1"/>
</dbReference>
<dbReference type="Gene3D" id="1.25.40.20">
    <property type="entry name" value="Ankyrin repeat-containing domain"/>
    <property type="match status" value="1"/>
</dbReference>
<dbReference type="PROSITE" id="PS50297">
    <property type="entry name" value="ANK_REP_REGION"/>
    <property type="match status" value="1"/>
</dbReference>
<evidence type="ECO:0000256" key="14">
    <source>
        <dbReference type="PROSITE-ProRule" id="PRU00023"/>
    </source>
</evidence>
<dbReference type="AlphaFoldDB" id="A0A5J5UX65"/>
<comment type="subcellular location">
    <subcellularLocation>
        <location evidence="1">Cytoplasm</location>
    </subcellularLocation>
    <subcellularLocation>
        <location evidence="12">Nucleus</location>
        <location evidence="12">Nuclear body</location>
    </subcellularLocation>
</comment>
<dbReference type="GO" id="GO:0005737">
    <property type="term" value="C:cytoplasm"/>
    <property type="evidence" value="ECO:0007669"/>
    <property type="project" value="UniProtKB-SubCell"/>
</dbReference>
<dbReference type="GO" id="GO:0050832">
    <property type="term" value="P:defense response to fungus"/>
    <property type="evidence" value="ECO:0007669"/>
    <property type="project" value="TreeGrafter"/>
</dbReference>
<keyword evidence="19" id="KW-1185">Reference proteome</keyword>
<dbReference type="OrthoDB" id="71307at2759"/>
<dbReference type="PROSITE" id="PS50097">
    <property type="entry name" value="BTB"/>
    <property type="match status" value="1"/>
</dbReference>
<evidence type="ECO:0000256" key="10">
    <source>
        <dbReference type="ARBA" id="ARBA00023043"/>
    </source>
</evidence>
<dbReference type="GO" id="GO:0008270">
    <property type="term" value="F:zinc ion binding"/>
    <property type="evidence" value="ECO:0007669"/>
    <property type="project" value="UniProtKB-KW"/>
</dbReference>
<dbReference type="InterPro" id="IPR000210">
    <property type="entry name" value="BTB/POZ_dom"/>
</dbReference>
<evidence type="ECO:0000256" key="3">
    <source>
        <dbReference type="ARBA" id="ARBA00022490"/>
    </source>
</evidence>
<keyword evidence="10 14" id="KW-0040">ANK repeat</keyword>
<keyword evidence="5" id="KW-0677">Repeat</keyword>
<evidence type="ECO:0000313" key="18">
    <source>
        <dbReference type="EMBL" id="KAB2072047.1"/>
    </source>
</evidence>
<evidence type="ECO:0000259" key="16">
    <source>
        <dbReference type="PROSITE" id="PS50097"/>
    </source>
</evidence>
<evidence type="ECO:0000256" key="15">
    <source>
        <dbReference type="PROSITE-ProRule" id="PRU01391"/>
    </source>
</evidence>
<dbReference type="FunFam" id="1.25.40.20:FF:000239">
    <property type="entry name" value="BTB/POZ domain and ankyrin repeat-containing protein NPR1"/>
    <property type="match status" value="1"/>
</dbReference>
<comment type="caution">
    <text evidence="15">Lacks conserved residue(s) required for the propagation of feature annotation.</text>
</comment>
<reference evidence="19" key="1">
    <citation type="journal article" date="2020" name="Nat. Genet.">
        <title>Genomic diversifications of five Gossypium allopolyploid species and their impact on cotton improvement.</title>
        <authorList>
            <person name="Chen Z.J."/>
            <person name="Sreedasyam A."/>
            <person name="Ando A."/>
            <person name="Song Q."/>
            <person name="De Santiago L.M."/>
            <person name="Hulse-Kemp A.M."/>
            <person name="Ding M."/>
            <person name="Ye W."/>
            <person name="Kirkbride R.C."/>
            <person name="Jenkins J."/>
            <person name="Plott C."/>
            <person name="Lovell J."/>
            <person name="Lin Y.M."/>
            <person name="Vaughn R."/>
            <person name="Liu B."/>
            <person name="Simpson S."/>
            <person name="Scheffler B.E."/>
            <person name="Wen L."/>
            <person name="Saski C.A."/>
            <person name="Grover C.E."/>
            <person name="Hu G."/>
            <person name="Conover J.L."/>
            <person name="Carlson J.W."/>
            <person name="Shu S."/>
            <person name="Boston L.B."/>
            <person name="Williams M."/>
            <person name="Peterson D.G."/>
            <person name="McGee K."/>
            <person name="Jones D.C."/>
            <person name="Wendel J.F."/>
            <person name="Stelly D.M."/>
            <person name="Grimwood J."/>
            <person name="Schmutz J."/>
        </authorList>
    </citation>
    <scope>NUCLEOTIDE SEQUENCE [LARGE SCALE GENOMIC DNA]</scope>
    <source>
        <strain evidence="19">cv. 3-79</strain>
    </source>
</reference>
<feature type="domain" description="BTB" evidence="16">
    <location>
        <begin position="70"/>
        <end position="142"/>
    </location>
</feature>
<feature type="domain" description="C2HC NPR-type" evidence="17">
    <location>
        <begin position="145"/>
        <end position="159"/>
    </location>
</feature>
<evidence type="ECO:0000256" key="7">
    <source>
        <dbReference type="ARBA" id="ARBA00022786"/>
    </source>
</evidence>
<keyword evidence="7" id="KW-0833">Ubl conjugation pathway</keyword>
<evidence type="ECO:0000256" key="8">
    <source>
        <dbReference type="ARBA" id="ARBA00022821"/>
    </source>
</evidence>
<evidence type="ECO:0000313" key="19">
    <source>
        <dbReference type="Proteomes" id="UP000327439"/>
    </source>
</evidence>
<dbReference type="PROSITE" id="PS52046">
    <property type="entry name" value="ZF_C2HC_NPR"/>
    <property type="match status" value="1"/>
</dbReference>
<keyword evidence="9" id="KW-0862">Zinc</keyword>
<dbReference type="InterPro" id="IPR024228">
    <property type="entry name" value="NPR_central_dom"/>
</dbReference>
<evidence type="ECO:0000256" key="4">
    <source>
        <dbReference type="ARBA" id="ARBA00022723"/>
    </source>
</evidence>
<evidence type="ECO:0000256" key="5">
    <source>
        <dbReference type="ARBA" id="ARBA00022737"/>
    </source>
</evidence>
<evidence type="ECO:0000256" key="11">
    <source>
        <dbReference type="ARBA" id="ARBA00023242"/>
    </source>
</evidence>
<keyword evidence="11" id="KW-0539">Nucleus</keyword>
<dbReference type="PANTHER" id="PTHR46475">
    <property type="entry name" value="REGULATORY PROTEIN NPR3"/>
    <property type="match status" value="1"/>
</dbReference>
<evidence type="ECO:0000256" key="12">
    <source>
        <dbReference type="ARBA" id="ARBA00034306"/>
    </source>
</evidence>
<dbReference type="InterPro" id="IPR002110">
    <property type="entry name" value="Ankyrin_rpt"/>
</dbReference>
<dbReference type="PROSITE" id="PS50088">
    <property type="entry name" value="ANK_REPEAT"/>
    <property type="match status" value="1"/>
</dbReference>
<dbReference type="GO" id="GO:0016567">
    <property type="term" value="P:protein ubiquitination"/>
    <property type="evidence" value="ECO:0007669"/>
    <property type="project" value="UniProtKB-UniPathway"/>
</dbReference>
<dbReference type="Pfam" id="PF00651">
    <property type="entry name" value="BTB"/>
    <property type="match status" value="1"/>
</dbReference>
<dbReference type="GO" id="GO:0009862">
    <property type="term" value="P:systemic acquired resistance, salicylic acid mediated signaling pathway"/>
    <property type="evidence" value="ECO:0007669"/>
    <property type="project" value="InterPro"/>
</dbReference>
<sequence length="624" mass="69762">MDHRNGFSDSNEISNNNSTTCCIVAAAATTTSETLVSSEPLNTPDVAALQLLSKNLESLYESTDSDYFYSDAKIALSSGREVAVHRCILSARSSVFKTVFSGLKDSGAKFELKELARDYEIGYDSLVAVLAYLYTGKVKSLPKGVCLCVDDGCSHVGCRPAVDFIAEVLYAAFVFQVPELIALYQRHLLDIIDRVAVDGILVVLYIANMCGNVCEKLVAKCVEIVVKSDVDIVTLDKALPQPIVKQIIDSRLELSLDKPENVGFPDKHVRRIHRALESDDVELVRMLLKEGHTNLDEAYALHYAVAYCDAKTTTELLDLGLADVNHRNSRGYTVLHVAAMRKEPKIIVSLLTKGARPSDLTIDGRKALQISKRLTRAADYYKSTEEGKASPKDRLCIEILEQAERRDPLHGEASLSLAMAGDDLRMKLLYLENRVGLAKLLFPMEAKVVMDIAQVDGTSEFTFATINSNKLNGAQTTVALNEAPFRIQEEHLNRLKALSRTVELGKRFFPRCSEVLNKIMDADDLSQLACGGSDTAQERMVKRQRYVELQDVLSKAFHEDKEQFDSLASELQTIIQRPVQWISTYLQVEEHALNPRQSDNKFWRLKKKVVRILVRKFTMFKTIS</sequence>
<keyword evidence="8" id="KW-0611">Plant defense</keyword>
<dbReference type="InterPro" id="IPR057250">
    <property type="entry name" value="Znf_C2HC_NPR-type"/>
</dbReference>
<keyword evidence="4" id="KW-0479">Metal-binding</keyword>
<gene>
    <name evidence="18" type="ORF">ES319_A08G265000v1</name>
</gene>
<dbReference type="Pfam" id="PF12313">
    <property type="entry name" value="NPR1_like_C"/>
    <property type="match status" value="1"/>
</dbReference>
<dbReference type="InterPro" id="IPR011333">
    <property type="entry name" value="SKP1/BTB/POZ_sf"/>
</dbReference>
<dbReference type="GO" id="GO:2000022">
    <property type="term" value="P:regulation of jasmonic acid mediated signaling pathway"/>
    <property type="evidence" value="ECO:0007669"/>
    <property type="project" value="InterPro"/>
</dbReference>
<dbReference type="GO" id="GO:0031347">
    <property type="term" value="P:regulation of defense response"/>
    <property type="evidence" value="ECO:0007669"/>
    <property type="project" value="UniProtKB-ARBA"/>
</dbReference>
<dbReference type="Gene3D" id="3.30.710.10">
    <property type="entry name" value="Potassium Channel Kv1.1, Chain A"/>
    <property type="match status" value="1"/>
</dbReference>
<organism evidence="18 19">
    <name type="scientific">Gossypium barbadense</name>
    <name type="common">Sea Island cotton</name>
    <name type="synonym">Hibiscus barbadensis</name>
    <dbReference type="NCBI Taxonomy" id="3634"/>
    <lineage>
        <taxon>Eukaryota</taxon>
        <taxon>Viridiplantae</taxon>
        <taxon>Streptophyta</taxon>
        <taxon>Embryophyta</taxon>
        <taxon>Tracheophyta</taxon>
        <taxon>Spermatophyta</taxon>
        <taxon>Magnoliopsida</taxon>
        <taxon>eudicotyledons</taxon>
        <taxon>Gunneridae</taxon>
        <taxon>Pentapetalae</taxon>
        <taxon>rosids</taxon>
        <taxon>malvids</taxon>
        <taxon>Malvales</taxon>
        <taxon>Malvaceae</taxon>
        <taxon>Malvoideae</taxon>
        <taxon>Gossypium</taxon>
    </lineage>
</organism>
<dbReference type="PANTHER" id="PTHR46475:SF1">
    <property type="entry name" value="REGULATORY PROTEIN NPR2"/>
    <property type="match status" value="1"/>
</dbReference>
<keyword evidence="3" id="KW-0963">Cytoplasm</keyword>
<evidence type="ECO:0000256" key="9">
    <source>
        <dbReference type="ARBA" id="ARBA00022833"/>
    </source>
</evidence>
<evidence type="ECO:0000256" key="13">
    <source>
        <dbReference type="ARBA" id="ARBA00044947"/>
    </source>
</evidence>
<dbReference type="GO" id="GO:2000031">
    <property type="term" value="P:regulation of salicylic acid mediated signaling pathway"/>
    <property type="evidence" value="ECO:0007669"/>
    <property type="project" value="InterPro"/>
</dbReference>
<dbReference type="GO" id="GO:0016604">
    <property type="term" value="C:nuclear body"/>
    <property type="evidence" value="ECO:0007669"/>
    <property type="project" value="UniProtKB-SubCell"/>
</dbReference>
<dbReference type="GO" id="GO:0045087">
    <property type="term" value="P:innate immune response"/>
    <property type="evidence" value="ECO:0007669"/>
    <property type="project" value="UniProtKB-ARBA"/>
</dbReference>
<dbReference type="InterPro" id="IPR036770">
    <property type="entry name" value="Ankyrin_rpt-contain_sf"/>
</dbReference>
<feature type="repeat" description="ANK" evidence="14">
    <location>
        <begin position="330"/>
        <end position="355"/>
    </location>
</feature>
<dbReference type="Proteomes" id="UP000327439">
    <property type="component" value="Chromosome A08"/>
</dbReference>
<dbReference type="InterPro" id="IPR044292">
    <property type="entry name" value="NPR"/>
</dbReference>
<evidence type="ECO:0000256" key="1">
    <source>
        <dbReference type="ARBA" id="ARBA00004496"/>
    </source>
</evidence>
<dbReference type="GO" id="GO:0042742">
    <property type="term" value="P:defense response to bacterium"/>
    <property type="evidence" value="ECO:0007669"/>
    <property type="project" value="UniProtKB-ARBA"/>
</dbReference>
<name>A0A5J5UX65_GOSBA</name>
<dbReference type="InterPro" id="IPR021094">
    <property type="entry name" value="NPR1/NIM1-like_C"/>
</dbReference>
<dbReference type="SUPFAM" id="SSF48403">
    <property type="entry name" value="Ankyrin repeat"/>
    <property type="match status" value="1"/>
</dbReference>
<comment type="pathway">
    <text evidence="2">Protein modification; protein ubiquitination.</text>
</comment>
<dbReference type="SMART" id="SM00225">
    <property type="entry name" value="BTB"/>
    <property type="match status" value="1"/>
</dbReference>
<dbReference type="UniPathway" id="UPA00143"/>
<dbReference type="EMBL" id="CM018209">
    <property type="protein sequence ID" value="KAB2072047.1"/>
    <property type="molecule type" value="Genomic_DNA"/>
</dbReference>
<evidence type="ECO:0000259" key="17">
    <source>
        <dbReference type="PROSITE" id="PS52046"/>
    </source>
</evidence>
<accession>A0A5J5UX65</accession>
<protein>
    <submittedName>
        <fullName evidence="18">Uncharacterized protein</fullName>
    </submittedName>
</protein>
<evidence type="ECO:0000256" key="2">
    <source>
        <dbReference type="ARBA" id="ARBA00004906"/>
    </source>
</evidence>
<dbReference type="SMART" id="SM00248">
    <property type="entry name" value="ANK"/>
    <property type="match status" value="3"/>
</dbReference>
<dbReference type="CDD" id="cd18310">
    <property type="entry name" value="BTB_POZ_NPR_plant"/>
    <property type="match status" value="1"/>
</dbReference>